<reference evidence="2 3" key="1">
    <citation type="submission" date="2019-07" db="EMBL/GenBank/DDBJ databases">
        <title>Genomic Encyclopedia of Type Strains, Phase III (KMG-III): the genomes of soil and plant-associated and newly described type strains.</title>
        <authorList>
            <person name="Whitman W."/>
        </authorList>
    </citation>
    <scope>NUCLEOTIDE SEQUENCE [LARGE SCALE GENOMIC DNA]</scope>
    <source>
        <strain evidence="2 3">BL24</strain>
    </source>
</reference>
<organism evidence="2 3">
    <name type="scientific">Paenibacillus methanolicus</name>
    <dbReference type="NCBI Taxonomy" id="582686"/>
    <lineage>
        <taxon>Bacteria</taxon>
        <taxon>Bacillati</taxon>
        <taxon>Bacillota</taxon>
        <taxon>Bacilli</taxon>
        <taxon>Bacillales</taxon>
        <taxon>Paenibacillaceae</taxon>
        <taxon>Paenibacillus</taxon>
    </lineage>
</organism>
<evidence type="ECO:0000259" key="1">
    <source>
        <dbReference type="PROSITE" id="PS51186"/>
    </source>
</evidence>
<dbReference type="Pfam" id="PF00583">
    <property type="entry name" value="Acetyltransf_1"/>
    <property type="match status" value="1"/>
</dbReference>
<dbReference type="PANTHER" id="PTHR41700">
    <property type="entry name" value="GCN5-RELATED N-ACETYLTRANSFERASE"/>
    <property type="match status" value="1"/>
</dbReference>
<keyword evidence="2" id="KW-0808">Transferase</keyword>
<evidence type="ECO:0000313" key="3">
    <source>
        <dbReference type="Proteomes" id="UP000323257"/>
    </source>
</evidence>
<dbReference type="EMBL" id="VNHS01000001">
    <property type="protein sequence ID" value="TYP79415.1"/>
    <property type="molecule type" value="Genomic_DNA"/>
</dbReference>
<comment type="caution">
    <text evidence="2">The sequence shown here is derived from an EMBL/GenBank/DDBJ whole genome shotgun (WGS) entry which is preliminary data.</text>
</comment>
<dbReference type="PANTHER" id="PTHR41700:SF1">
    <property type="entry name" value="N-ACETYLTRANSFERASE DOMAIN-CONTAINING PROTEIN"/>
    <property type="match status" value="1"/>
</dbReference>
<dbReference type="InterPro" id="IPR038764">
    <property type="entry name" value="GNAT_N_AcTrfase_prd"/>
</dbReference>
<dbReference type="SUPFAM" id="SSF55729">
    <property type="entry name" value="Acyl-CoA N-acyltransferases (Nat)"/>
    <property type="match status" value="1"/>
</dbReference>
<keyword evidence="3" id="KW-1185">Reference proteome</keyword>
<proteinExistence type="predicted"/>
<dbReference type="InterPro" id="IPR016181">
    <property type="entry name" value="Acyl_CoA_acyltransferase"/>
</dbReference>
<dbReference type="GO" id="GO:0016747">
    <property type="term" value="F:acyltransferase activity, transferring groups other than amino-acyl groups"/>
    <property type="evidence" value="ECO:0007669"/>
    <property type="project" value="InterPro"/>
</dbReference>
<accession>A0A5S5CL23</accession>
<dbReference type="Proteomes" id="UP000323257">
    <property type="component" value="Unassembled WGS sequence"/>
</dbReference>
<dbReference type="AlphaFoldDB" id="A0A5S5CL23"/>
<sequence length="275" mass="30937">MAYEQEASVQIRLITEASELREAVELQQLVWRPDAVSSMQHMRAAILHGGSVIGAFCEEKLVGFCYGFAGYDGNEPYLGSHMMAIHPAYRDLGIGMRLKLEQRLWAMQAGYGTIVWTFDPFESRNAYLNICKLGGVVSTYIPAFYGLDDAGFPTDRFVVEWMLSSDRVVRTVSEGPQPIGDMSDYPRLLLVTCSTDKLLAAKQVPYGDLIGKSHGLRLPVPRNASSLKQSRPDLYQGWQRQVRELSMTAFAKGYQVVACHQSEPEIQDYVLERKR</sequence>
<feature type="domain" description="N-acetyltransferase" evidence="1">
    <location>
        <begin position="9"/>
        <end position="173"/>
    </location>
</feature>
<dbReference type="RefSeq" id="WP_148927477.1">
    <property type="nucleotide sequence ID" value="NZ_VNHS01000001.1"/>
</dbReference>
<dbReference type="OrthoDB" id="9797990at2"/>
<name>A0A5S5CL23_9BACL</name>
<protein>
    <submittedName>
        <fullName evidence="2">Putative GNAT superfamily acetyltransferase</fullName>
    </submittedName>
</protein>
<gene>
    <name evidence="2" type="ORF">BCM02_101533</name>
</gene>
<dbReference type="Gene3D" id="3.40.630.30">
    <property type="match status" value="1"/>
</dbReference>
<dbReference type="PROSITE" id="PS51186">
    <property type="entry name" value="GNAT"/>
    <property type="match status" value="1"/>
</dbReference>
<dbReference type="CDD" id="cd04301">
    <property type="entry name" value="NAT_SF"/>
    <property type="match status" value="1"/>
</dbReference>
<dbReference type="InterPro" id="IPR000182">
    <property type="entry name" value="GNAT_dom"/>
</dbReference>
<evidence type="ECO:0000313" key="2">
    <source>
        <dbReference type="EMBL" id="TYP79415.1"/>
    </source>
</evidence>